<dbReference type="Pfam" id="PF26563">
    <property type="entry name" value="Rv3660c_N"/>
    <property type="match status" value="1"/>
</dbReference>
<dbReference type="InterPro" id="IPR022521">
    <property type="entry name" value="Rv3660c"/>
</dbReference>
<dbReference type="PANTHER" id="PTHR43384">
    <property type="entry name" value="SEPTUM SITE-DETERMINING PROTEIN MIND HOMOLOG, CHLOROPLASTIC-RELATED"/>
    <property type="match status" value="1"/>
</dbReference>
<dbReference type="PANTHER" id="PTHR43384:SF11">
    <property type="entry name" value="SEPTUM SITE DETERMINING PROTEIN"/>
    <property type="match status" value="1"/>
</dbReference>
<dbReference type="InterPro" id="IPR050625">
    <property type="entry name" value="ParA/MinD_ATPase"/>
</dbReference>
<dbReference type="RefSeq" id="WP_205260338.1">
    <property type="nucleotide sequence ID" value="NZ_JAERWK010000010.1"/>
</dbReference>
<accession>A0A938YB67</accession>
<comment type="caution">
    <text evidence="3">The sequence shown here is derived from an EMBL/GenBank/DDBJ whole genome shotgun (WGS) entry which is preliminary data.</text>
</comment>
<dbReference type="Gene3D" id="3.40.50.300">
    <property type="entry name" value="P-loop containing nucleotide triphosphate hydrolases"/>
    <property type="match status" value="1"/>
</dbReference>
<evidence type="ECO:0000256" key="1">
    <source>
        <dbReference type="SAM" id="MobiDB-lite"/>
    </source>
</evidence>
<feature type="domain" description="Rv3660c-like CheY-like N-terminal" evidence="2">
    <location>
        <begin position="32"/>
        <end position="141"/>
    </location>
</feature>
<evidence type="ECO:0000313" key="4">
    <source>
        <dbReference type="Proteomes" id="UP000663792"/>
    </source>
</evidence>
<reference evidence="3" key="1">
    <citation type="submission" date="2021-01" db="EMBL/GenBank/DDBJ databases">
        <title>YIM 132084 draft genome.</title>
        <authorList>
            <person name="An D."/>
        </authorList>
    </citation>
    <scope>NUCLEOTIDE SEQUENCE</scope>
    <source>
        <strain evidence="3">YIM 132084</strain>
    </source>
</reference>
<dbReference type="InterPro" id="IPR027417">
    <property type="entry name" value="P-loop_NTPase"/>
</dbReference>
<dbReference type="InterPro" id="IPR059050">
    <property type="entry name" value="Rv3660c_N"/>
</dbReference>
<organism evidence="3 4">
    <name type="scientific">Nakamurella leprariae</name>
    <dbReference type="NCBI Taxonomy" id="2803911"/>
    <lineage>
        <taxon>Bacteria</taxon>
        <taxon>Bacillati</taxon>
        <taxon>Actinomycetota</taxon>
        <taxon>Actinomycetes</taxon>
        <taxon>Nakamurellales</taxon>
        <taxon>Nakamurellaceae</taxon>
        <taxon>Nakamurella</taxon>
    </lineage>
</organism>
<name>A0A938YB67_9ACTN</name>
<proteinExistence type="predicted"/>
<dbReference type="NCBIfam" id="TIGR03815">
    <property type="entry name" value="CpaE_hom_Actino"/>
    <property type="match status" value="1"/>
</dbReference>
<feature type="region of interest" description="Disordered" evidence="1">
    <location>
        <begin position="1"/>
        <end position="28"/>
    </location>
</feature>
<keyword evidence="4" id="KW-1185">Reference proteome</keyword>
<sequence length="385" mass="39259">MLDDDGTASGPRGPARPDGPDASAAGPRPLIVTDDELVLDDLLRVAAAAGVDVDHQTAPGTPATWRAAPVVFVDAAAAGRMVAAGLPRRPAVIAVAAQPPDDQQWHHCLQLGVEQVIELDTGARADQQLLTLFAESARPGSGDGRTVAVIGGCGGAGASVLAVAIAVASVRERWPTLLVDCDPGGAGLDVLTGVESASGLRWDDIRVTHGTVSTSAIRAAVPAAVVGRDRLPVLCPDRDRPVPVDPDAVAAVLAAGRRTGGVTVVDVPRCEDPAGERVLALADLVVLMVPSDVRATYAARRLLPRLQRATDRAGVVVRGPAPGSITASEVVDALGLPLLGTIRALPLLGRDLDHARLPGADPGAPLGRVARALVQMLVGDGTAQP</sequence>
<dbReference type="Proteomes" id="UP000663792">
    <property type="component" value="Unassembled WGS sequence"/>
</dbReference>
<evidence type="ECO:0000259" key="2">
    <source>
        <dbReference type="Pfam" id="PF26563"/>
    </source>
</evidence>
<dbReference type="GO" id="GO:0009898">
    <property type="term" value="C:cytoplasmic side of plasma membrane"/>
    <property type="evidence" value="ECO:0007669"/>
    <property type="project" value="TreeGrafter"/>
</dbReference>
<dbReference type="GO" id="GO:0051782">
    <property type="term" value="P:negative regulation of cell division"/>
    <property type="evidence" value="ECO:0007669"/>
    <property type="project" value="TreeGrafter"/>
</dbReference>
<dbReference type="GO" id="GO:0005524">
    <property type="term" value="F:ATP binding"/>
    <property type="evidence" value="ECO:0007669"/>
    <property type="project" value="TreeGrafter"/>
</dbReference>
<dbReference type="AlphaFoldDB" id="A0A938YB67"/>
<dbReference type="GO" id="GO:0016887">
    <property type="term" value="F:ATP hydrolysis activity"/>
    <property type="evidence" value="ECO:0007669"/>
    <property type="project" value="TreeGrafter"/>
</dbReference>
<dbReference type="GO" id="GO:0005829">
    <property type="term" value="C:cytosol"/>
    <property type="evidence" value="ECO:0007669"/>
    <property type="project" value="TreeGrafter"/>
</dbReference>
<protein>
    <recommendedName>
        <fullName evidence="2">Rv3660c-like CheY-like N-terminal domain-containing protein</fullName>
    </recommendedName>
</protein>
<gene>
    <name evidence="3" type="ORF">JL106_08930</name>
</gene>
<dbReference type="SUPFAM" id="SSF52540">
    <property type="entry name" value="P-loop containing nucleoside triphosphate hydrolases"/>
    <property type="match status" value="1"/>
</dbReference>
<evidence type="ECO:0000313" key="3">
    <source>
        <dbReference type="EMBL" id="MBM9467402.1"/>
    </source>
</evidence>
<dbReference type="EMBL" id="JAERWK010000010">
    <property type="protein sequence ID" value="MBM9467402.1"/>
    <property type="molecule type" value="Genomic_DNA"/>
</dbReference>